<dbReference type="InterPro" id="IPR036400">
    <property type="entry name" value="Cyt_B5-like_heme/steroid_sf"/>
</dbReference>
<dbReference type="Gene3D" id="3.90.420.10">
    <property type="entry name" value="Oxidoreductase, molybdopterin-binding domain"/>
    <property type="match status" value="1"/>
</dbReference>
<dbReference type="OrthoDB" id="10051395at2759"/>
<keyword evidence="12" id="KW-0496">Mitochondrion</keyword>
<dbReference type="Pfam" id="PF00174">
    <property type="entry name" value="Oxidored_molyb"/>
    <property type="match status" value="1"/>
</dbReference>
<reference evidence="14" key="1">
    <citation type="submission" date="2022-03" db="EMBL/GenBank/DDBJ databases">
        <authorList>
            <person name="Martin C."/>
        </authorList>
    </citation>
    <scope>NUCLEOTIDE SEQUENCE</scope>
</reference>
<dbReference type="PRINTS" id="PR00363">
    <property type="entry name" value="CYTOCHROMEB5"/>
</dbReference>
<dbReference type="GO" id="GO:0043546">
    <property type="term" value="F:molybdopterin cofactor binding"/>
    <property type="evidence" value="ECO:0007669"/>
    <property type="project" value="TreeGrafter"/>
</dbReference>
<dbReference type="Pfam" id="PF00173">
    <property type="entry name" value="Cyt-b5"/>
    <property type="match status" value="1"/>
</dbReference>
<dbReference type="InterPro" id="IPR008335">
    <property type="entry name" value="Mopterin_OxRdtase_euk"/>
</dbReference>
<keyword evidence="11" id="KW-0408">Iron</keyword>
<dbReference type="InterPro" id="IPR014756">
    <property type="entry name" value="Ig_E-set"/>
</dbReference>
<dbReference type="InterPro" id="IPR000572">
    <property type="entry name" value="OxRdtase_Mopterin-bd_dom"/>
</dbReference>
<dbReference type="Gene3D" id="2.60.40.650">
    <property type="match status" value="1"/>
</dbReference>
<dbReference type="PROSITE" id="PS50255">
    <property type="entry name" value="CYTOCHROME_B5_2"/>
    <property type="match status" value="1"/>
</dbReference>
<organism evidence="14 15">
    <name type="scientific">Owenia fusiformis</name>
    <name type="common">Polychaete worm</name>
    <dbReference type="NCBI Taxonomy" id="6347"/>
    <lineage>
        <taxon>Eukaryota</taxon>
        <taxon>Metazoa</taxon>
        <taxon>Spiralia</taxon>
        <taxon>Lophotrochozoa</taxon>
        <taxon>Annelida</taxon>
        <taxon>Polychaeta</taxon>
        <taxon>Sedentaria</taxon>
        <taxon>Canalipalpata</taxon>
        <taxon>Sabellida</taxon>
        <taxon>Oweniida</taxon>
        <taxon>Oweniidae</taxon>
        <taxon>Owenia</taxon>
    </lineage>
</organism>
<evidence type="ECO:0000256" key="1">
    <source>
        <dbReference type="ARBA" id="ARBA00001924"/>
    </source>
</evidence>
<dbReference type="SUPFAM" id="SSF56524">
    <property type="entry name" value="Oxidoreductase molybdopterin-binding domain"/>
    <property type="match status" value="1"/>
</dbReference>
<evidence type="ECO:0000256" key="7">
    <source>
        <dbReference type="ARBA" id="ARBA00022505"/>
    </source>
</evidence>
<dbReference type="PANTHER" id="PTHR19372">
    <property type="entry name" value="SULFITE REDUCTASE"/>
    <property type="match status" value="1"/>
</dbReference>
<dbReference type="SUPFAM" id="SSF55856">
    <property type="entry name" value="Cytochrome b5-like heme/steroid binding domain"/>
    <property type="match status" value="1"/>
</dbReference>
<dbReference type="FunFam" id="2.60.40.650:FF:000002">
    <property type="entry name" value="sulfite oxidase"/>
    <property type="match status" value="1"/>
</dbReference>
<comment type="subcellular location">
    <subcellularLocation>
        <location evidence="3">Mitochondrion intermembrane space</location>
    </subcellularLocation>
</comment>
<dbReference type="SMART" id="SM01117">
    <property type="entry name" value="Cyt-b5"/>
    <property type="match status" value="1"/>
</dbReference>
<keyword evidence="8" id="KW-0349">Heme</keyword>
<dbReference type="GO" id="GO:0006790">
    <property type="term" value="P:sulfur compound metabolic process"/>
    <property type="evidence" value="ECO:0007669"/>
    <property type="project" value="UniProtKB-UniPathway"/>
</dbReference>
<dbReference type="Gene3D" id="3.10.120.10">
    <property type="entry name" value="Cytochrome b5-like heme/steroid binding domain"/>
    <property type="match status" value="1"/>
</dbReference>
<dbReference type="PRINTS" id="PR00407">
    <property type="entry name" value="EUMOPTERIN"/>
</dbReference>
<dbReference type="InterPro" id="IPR005066">
    <property type="entry name" value="MoCF_OxRdtse_dimer"/>
</dbReference>
<dbReference type="EC" id="1.8.3.1" evidence="6"/>
<name>A0A8J1T6R6_OWEFU</name>
<sequence length="591" mass="65648">MAQVRFAISTTFRQVTSKISLGKQQTIHSEGLLSNCRPLKTLSKAKHTQVSSRIDLNENSQKNSPNLGLVFGATVLCSGVVLYNWNRQAKCKPSAIQDVSGGQVVTRDGITAGKLGDDIPKLPPGPIKEYSKAEVAKHNTVKDGIWVTYKGNVYDVTQFVEQHPGGDKIMLAAGGALEPFWSLYAVHNSEEVKEILQEMHIGSLKYDMNEDVIDIDDPFARDPQRHPALMINSLKPFNAEPPPELVVDSYITPNELFFVRNHLPVPVVDPKTFRLEIEFSSGKTKKFSLDDLKKFKEHTITASLQCAGNRRSEMSKYKPVKGLSWNFTAISNARWTGVLLRDVLQSAGVTLTNDEIKHVQFEGLDKDPTGAPYGASIAIEKALGPFGDVLLAYKMNGEELPGDHGFPLRVIVPGVVGARNVKWLSKIILSDIESQSHWQQNDYKGFSPSVDWDSVDFKKSVAVQDYPCQSAICQPKNGSEVHRSEETVVVKGYSWSGGGRDTIRVDVSGDGGKTWKVATLQKEHQTPYRAWAWSLWEVELPIPADGKKMEIICKSVDDSYNVQPDSVQGIWNLRGLLNNSWHHIAVDVKEE</sequence>
<dbReference type="Pfam" id="PF03404">
    <property type="entry name" value="Mo-co_dimer"/>
    <property type="match status" value="1"/>
</dbReference>
<comment type="caution">
    <text evidence="14">The sequence shown here is derived from an EMBL/GenBank/DDBJ whole genome shotgun (WGS) entry which is preliminary data.</text>
</comment>
<dbReference type="EMBL" id="CAIIXF020000005">
    <property type="protein sequence ID" value="CAH1784153.1"/>
    <property type="molecule type" value="Genomic_DNA"/>
</dbReference>
<comment type="cofactor">
    <cofactor evidence="2">
        <name>heme b</name>
        <dbReference type="ChEBI" id="CHEBI:60344"/>
    </cofactor>
</comment>
<comment type="cofactor">
    <cofactor evidence="1">
        <name>Mo-molybdopterin</name>
        <dbReference type="ChEBI" id="CHEBI:71302"/>
    </cofactor>
</comment>
<evidence type="ECO:0000256" key="2">
    <source>
        <dbReference type="ARBA" id="ARBA00001970"/>
    </source>
</evidence>
<evidence type="ECO:0000256" key="6">
    <source>
        <dbReference type="ARBA" id="ARBA00012505"/>
    </source>
</evidence>
<dbReference type="GO" id="GO:0020037">
    <property type="term" value="F:heme binding"/>
    <property type="evidence" value="ECO:0007669"/>
    <property type="project" value="TreeGrafter"/>
</dbReference>
<keyword evidence="15" id="KW-1185">Reference proteome</keyword>
<keyword evidence="7" id="KW-0500">Molybdenum</keyword>
<evidence type="ECO:0000256" key="8">
    <source>
        <dbReference type="ARBA" id="ARBA00022617"/>
    </source>
</evidence>
<evidence type="ECO:0000256" key="9">
    <source>
        <dbReference type="ARBA" id="ARBA00022723"/>
    </source>
</evidence>
<evidence type="ECO:0000256" key="11">
    <source>
        <dbReference type="ARBA" id="ARBA00023004"/>
    </source>
</evidence>
<evidence type="ECO:0000313" key="15">
    <source>
        <dbReference type="Proteomes" id="UP000749559"/>
    </source>
</evidence>
<comment type="pathway">
    <text evidence="4">Sulfur metabolism.</text>
</comment>
<dbReference type="FunFam" id="3.10.120.10:FF:000007">
    <property type="entry name" value="Sulfite oxidase, mitochondrial"/>
    <property type="match status" value="1"/>
</dbReference>
<accession>A0A8J1T6R6</accession>
<dbReference type="InterPro" id="IPR001199">
    <property type="entry name" value="Cyt_B5-like_heme/steroid-bd"/>
</dbReference>
<evidence type="ECO:0000256" key="12">
    <source>
        <dbReference type="ARBA" id="ARBA00023128"/>
    </source>
</evidence>
<dbReference type="SUPFAM" id="SSF81296">
    <property type="entry name" value="E set domains"/>
    <property type="match status" value="1"/>
</dbReference>
<dbReference type="GO" id="GO:0005758">
    <property type="term" value="C:mitochondrial intermembrane space"/>
    <property type="evidence" value="ECO:0007669"/>
    <property type="project" value="UniProtKB-SubCell"/>
</dbReference>
<dbReference type="PANTHER" id="PTHR19372:SF7">
    <property type="entry name" value="SULFITE OXIDASE, MITOCHONDRIAL"/>
    <property type="match status" value="1"/>
</dbReference>
<comment type="pathway">
    <text evidence="5">Energy metabolism; sulfur metabolism.</text>
</comment>
<gene>
    <name evidence="14" type="ORF">OFUS_LOCUS10399</name>
</gene>
<dbReference type="Proteomes" id="UP000749559">
    <property type="component" value="Unassembled WGS sequence"/>
</dbReference>
<evidence type="ECO:0000256" key="10">
    <source>
        <dbReference type="ARBA" id="ARBA00023002"/>
    </source>
</evidence>
<dbReference type="GO" id="GO:0030151">
    <property type="term" value="F:molybdenum ion binding"/>
    <property type="evidence" value="ECO:0007669"/>
    <property type="project" value="InterPro"/>
</dbReference>
<dbReference type="InterPro" id="IPR036374">
    <property type="entry name" value="OxRdtase_Mopterin-bd_sf"/>
</dbReference>
<evidence type="ECO:0000256" key="4">
    <source>
        <dbReference type="ARBA" id="ARBA00004678"/>
    </source>
</evidence>
<dbReference type="AlphaFoldDB" id="A0A8J1T6R6"/>
<evidence type="ECO:0000256" key="13">
    <source>
        <dbReference type="ARBA" id="ARBA00070338"/>
    </source>
</evidence>
<dbReference type="GO" id="GO:0008482">
    <property type="term" value="F:sulfite oxidase activity"/>
    <property type="evidence" value="ECO:0007669"/>
    <property type="project" value="UniProtKB-EC"/>
</dbReference>
<dbReference type="CDD" id="cd02111">
    <property type="entry name" value="eukary_SO_Moco"/>
    <property type="match status" value="1"/>
</dbReference>
<evidence type="ECO:0000256" key="5">
    <source>
        <dbReference type="ARBA" id="ARBA00004971"/>
    </source>
</evidence>
<evidence type="ECO:0000256" key="3">
    <source>
        <dbReference type="ARBA" id="ARBA00004569"/>
    </source>
</evidence>
<evidence type="ECO:0000313" key="14">
    <source>
        <dbReference type="EMBL" id="CAH1784153.1"/>
    </source>
</evidence>
<dbReference type="FunFam" id="3.90.420.10:FF:000002">
    <property type="entry name" value="sulfite oxidase, mitochondrial"/>
    <property type="match status" value="1"/>
</dbReference>
<proteinExistence type="predicted"/>
<protein>
    <recommendedName>
        <fullName evidence="13">Sulfite oxidase</fullName>
        <ecNumber evidence="6">1.8.3.1</ecNumber>
    </recommendedName>
</protein>
<dbReference type="UniPathway" id="UPA00096"/>
<keyword evidence="9" id="KW-0479">Metal-binding</keyword>
<keyword evidence="10" id="KW-0560">Oxidoreductase</keyword>